<evidence type="ECO:0000256" key="2">
    <source>
        <dbReference type="ARBA" id="ARBA00022692"/>
    </source>
</evidence>
<evidence type="ECO:0000259" key="11">
    <source>
        <dbReference type="PROSITE" id="PS50093"/>
    </source>
</evidence>
<evidence type="ECO:0000256" key="5">
    <source>
        <dbReference type="ARBA" id="ARBA00023136"/>
    </source>
</evidence>
<evidence type="ECO:0000256" key="1">
    <source>
        <dbReference type="ARBA" id="ARBA00004370"/>
    </source>
</evidence>
<dbReference type="Gene3D" id="2.60.40.10">
    <property type="entry name" value="Immunoglobulins"/>
    <property type="match status" value="1"/>
</dbReference>
<dbReference type="SUPFAM" id="SSF57424">
    <property type="entry name" value="LDL receptor-like module"/>
    <property type="match status" value="1"/>
</dbReference>
<dbReference type="Pfam" id="PF07502">
    <property type="entry name" value="MANEC"/>
    <property type="match status" value="1"/>
</dbReference>
<dbReference type="InterPro" id="IPR023415">
    <property type="entry name" value="LDLR_class-A_CS"/>
</dbReference>
<reference evidence="14" key="1">
    <citation type="submission" date="2020-10" db="EMBL/GenBank/DDBJ databases">
        <title>Chromosome-scale genome assembly of the Allis shad, Alosa alosa.</title>
        <authorList>
            <person name="Margot Z."/>
            <person name="Christophe K."/>
            <person name="Cabau C."/>
            <person name="Louis A."/>
            <person name="Berthelot C."/>
            <person name="Parey E."/>
            <person name="Roest Crollius H."/>
            <person name="Montfort J."/>
            <person name="Robinson-Rechavi M."/>
            <person name="Bucao C."/>
            <person name="Bouchez O."/>
            <person name="Gislard M."/>
            <person name="Lluch J."/>
            <person name="Milhes M."/>
            <person name="Lampietro C."/>
            <person name="Lopez Roques C."/>
            <person name="Donnadieu C."/>
            <person name="Braasch I."/>
            <person name="Desvignes T."/>
            <person name="Postlethwait J."/>
            <person name="Bobe J."/>
            <person name="Guiguen Y."/>
        </authorList>
    </citation>
    <scope>NUCLEOTIDE SEQUENCE</scope>
    <source>
        <strain evidence="14">M-15738</strain>
        <tissue evidence="14">Blood</tissue>
    </source>
</reference>
<keyword evidence="5 9" id="KW-0472">Membrane</keyword>
<dbReference type="FunFam" id="2.60.40.10:FF:000061">
    <property type="entry name" value="Dyslexia-associated protein KIAA0319 homolog"/>
    <property type="match status" value="1"/>
</dbReference>
<feature type="disulfide bond" evidence="8">
    <location>
        <begin position="330"/>
        <end position="348"/>
    </location>
</feature>
<dbReference type="GO" id="GO:0008544">
    <property type="term" value="P:epidermis development"/>
    <property type="evidence" value="ECO:0007669"/>
    <property type="project" value="TreeGrafter"/>
</dbReference>
<name>A0AAV6FXQ7_9TELE</name>
<evidence type="ECO:0000256" key="4">
    <source>
        <dbReference type="ARBA" id="ARBA00022989"/>
    </source>
</evidence>
<feature type="chain" id="PRO_5043775584" evidence="10">
    <location>
        <begin position="26"/>
        <end position="515"/>
    </location>
</feature>
<feature type="transmembrane region" description="Helical" evidence="9">
    <location>
        <begin position="456"/>
        <end position="478"/>
    </location>
</feature>
<dbReference type="CDD" id="cd00146">
    <property type="entry name" value="PKD"/>
    <property type="match status" value="1"/>
</dbReference>
<dbReference type="PROSITE" id="PS50093">
    <property type="entry name" value="PKD"/>
    <property type="match status" value="1"/>
</dbReference>
<dbReference type="Gene3D" id="4.10.400.10">
    <property type="entry name" value="Low-density Lipoprotein Receptor"/>
    <property type="match status" value="1"/>
</dbReference>
<dbReference type="Pfam" id="PF22352">
    <property type="entry name" value="K319L-like_PKD"/>
    <property type="match status" value="1"/>
</dbReference>
<dbReference type="PROSITE" id="PS00280">
    <property type="entry name" value="BPTI_KUNITZ_1"/>
    <property type="match status" value="2"/>
</dbReference>
<dbReference type="CDD" id="cd22624">
    <property type="entry name" value="Kunitz_HAI1_2-like"/>
    <property type="match status" value="1"/>
</dbReference>
<dbReference type="PROSITE" id="PS50068">
    <property type="entry name" value="LDLRA_2"/>
    <property type="match status" value="1"/>
</dbReference>
<proteinExistence type="predicted"/>
<evidence type="ECO:0000256" key="7">
    <source>
        <dbReference type="ARBA" id="ARBA00023180"/>
    </source>
</evidence>
<dbReference type="SUPFAM" id="SSF57362">
    <property type="entry name" value="BPTI-like"/>
    <property type="match status" value="2"/>
</dbReference>
<evidence type="ECO:0000256" key="9">
    <source>
        <dbReference type="SAM" id="Phobius"/>
    </source>
</evidence>
<dbReference type="CDD" id="cd00112">
    <property type="entry name" value="LDLa"/>
    <property type="match status" value="1"/>
</dbReference>
<keyword evidence="15" id="KW-1185">Reference proteome</keyword>
<evidence type="ECO:0000313" key="15">
    <source>
        <dbReference type="Proteomes" id="UP000823561"/>
    </source>
</evidence>
<dbReference type="SMART" id="SM00765">
    <property type="entry name" value="MANEC"/>
    <property type="match status" value="1"/>
</dbReference>
<evidence type="ECO:0000256" key="6">
    <source>
        <dbReference type="ARBA" id="ARBA00023157"/>
    </source>
</evidence>
<dbReference type="CDD" id="cd22623">
    <property type="entry name" value="Kunitz_HAI1_1-like"/>
    <property type="match status" value="1"/>
</dbReference>
<dbReference type="InterPro" id="IPR035986">
    <property type="entry name" value="PKD_dom_sf"/>
</dbReference>
<dbReference type="Proteomes" id="UP000823561">
    <property type="component" value="Chromosome 19"/>
</dbReference>
<sequence>MTLSRIELLFGTVVLLQVFTGSTKAQSSGEQCLTTFKQGKIDFVLDTEESLKDGATFISSPPVTVVNDCIVSCCKHQYCNLALVENGDTEGSIKTCYLFNCLYKQKKVCRFWRKEGFNNYVLTSVFGNYLDDPNPEDEDDHPPIANGGQDRVIQPQETVTLDGFQSKDDKQIVSYQWRMVSGQPSAVIEKTNFEDQVSVSNLSSGVYKFQLTVTDSIGQSDSTQVTVLVLTLEQSNHHCLVPKKVGPCRGSFPRWHYNAVTEKCEEFRFGGCKENSNNYLSDAECQAACDGVSVMPSGTGTGTSTGRRVPAPVPTVEMCGQSCHSDQFTCANGCCLHPGLECDGEKQCSDGSDENSCAELKDHLTRLLDIKVNEGKARCTEPPVTGPCRASFSKWFYDPYSQSCSRFNYGGCSGNDNQFEKEEVCMKACQGVTDRDVFERKGQFQPLEGDSDKGPMIIAVLLGVAILVLLIVLGYCFLKGKKKNQSHHQRVGVNGTHGTAEYTEKLVYNSTTKPI</sequence>
<evidence type="ECO:0000259" key="12">
    <source>
        <dbReference type="PROSITE" id="PS50279"/>
    </source>
</evidence>
<keyword evidence="2 9" id="KW-0812">Transmembrane</keyword>
<keyword evidence="7" id="KW-0325">Glycoprotein</keyword>
<dbReference type="GO" id="GO:0004867">
    <property type="term" value="F:serine-type endopeptidase inhibitor activity"/>
    <property type="evidence" value="ECO:0007669"/>
    <property type="project" value="InterPro"/>
</dbReference>
<dbReference type="InterPro" id="IPR013980">
    <property type="entry name" value="MANSC_dom"/>
</dbReference>
<evidence type="ECO:0000256" key="3">
    <source>
        <dbReference type="ARBA" id="ARBA00022729"/>
    </source>
</evidence>
<dbReference type="GO" id="GO:0060429">
    <property type="term" value="P:epithelium development"/>
    <property type="evidence" value="ECO:0007669"/>
    <property type="project" value="TreeGrafter"/>
</dbReference>
<dbReference type="SMART" id="SM00131">
    <property type="entry name" value="KU"/>
    <property type="match status" value="2"/>
</dbReference>
<feature type="domain" description="MANSC" evidence="13">
    <location>
        <begin position="39"/>
        <end position="120"/>
    </location>
</feature>
<evidence type="ECO:0000313" key="14">
    <source>
        <dbReference type="EMBL" id="KAG5266181.1"/>
    </source>
</evidence>
<keyword evidence="6 8" id="KW-1015">Disulfide bond</keyword>
<dbReference type="InterPro" id="IPR036880">
    <property type="entry name" value="Kunitz_BPTI_sf"/>
</dbReference>
<dbReference type="InterPro" id="IPR011106">
    <property type="entry name" value="MANSC_N"/>
</dbReference>
<dbReference type="FunFam" id="4.10.410.10:FF:000006">
    <property type="entry name" value="Serine peptidase inhibitor, Kunitz type 1"/>
    <property type="match status" value="1"/>
</dbReference>
<dbReference type="SMART" id="SM00192">
    <property type="entry name" value="LDLa"/>
    <property type="match status" value="1"/>
</dbReference>
<dbReference type="AlphaFoldDB" id="A0AAV6FXQ7"/>
<protein>
    <submittedName>
        <fullName evidence="14">Uncharacterized protein</fullName>
    </submittedName>
</protein>
<dbReference type="InterPro" id="IPR020901">
    <property type="entry name" value="Prtase_inh_Kunz-CS"/>
</dbReference>
<dbReference type="FunFam" id="4.10.410.10:FF:000020">
    <property type="entry name" value="Collagen, type VI, alpha 3"/>
    <property type="match status" value="1"/>
</dbReference>
<keyword evidence="3 10" id="KW-0732">Signal</keyword>
<dbReference type="Pfam" id="PF00014">
    <property type="entry name" value="Kunitz_BPTI"/>
    <property type="match status" value="2"/>
</dbReference>
<dbReference type="SUPFAM" id="SSF49299">
    <property type="entry name" value="PKD domain"/>
    <property type="match status" value="1"/>
</dbReference>
<comment type="caution">
    <text evidence="14">The sequence shown here is derived from an EMBL/GenBank/DDBJ whole genome shotgun (WGS) entry which is preliminary data.</text>
</comment>
<dbReference type="GO" id="GO:0030198">
    <property type="term" value="P:extracellular matrix organization"/>
    <property type="evidence" value="ECO:0007669"/>
    <property type="project" value="TreeGrafter"/>
</dbReference>
<feature type="signal peptide" evidence="10">
    <location>
        <begin position="1"/>
        <end position="25"/>
    </location>
</feature>
<dbReference type="InterPro" id="IPR002223">
    <property type="entry name" value="Kunitz_BPTI"/>
</dbReference>
<feature type="domain" description="BPTI/Kunitz inhibitor" evidence="12">
    <location>
        <begin position="239"/>
        <end position="289"/>
    </location>
</feature>
<dbReference type="InterPro" id="IPR022409">
    <property type="entry name" value="PKD/Chitinase_dom"/>
</dbReference>
<dbReference type="InterPro" id="IPR013783">
    <property type="entry name" value="Ig-like_fold"/>
</dbReference>
<feature type="domain" description="PKD" evidence="11">
    <location>
        <begin position="142"/>
        <end position="234"/>
    </location>
</feature>
<dbReference type="InterPro" id="IPR000601">
    <property type="entry name" value="PKD_dom"/>
</dbReference>
<feature type="disulfide bond" evidence="8">
    <location>
        <begin position="323"/>
        <end position="335"/>
    </location>
</feature>
<evidence type="ECO:0000256" key="10">
    <source>
        <dbReference type="SAM" id="SignalP"/>
    </source>
</evidence>
<gene>
    <name evidence="14" type="ORF">AALO_G00250680</name>
</gene>
<dbReference type="PANTHER" id="PTHR46750:SF1">
    <property type="entry name" value="KUNITZ-TYPE PROTEASE INHIBITOR 1"/>
    <property type="match status" value="1"/>
</dbReference>
<evidence type="ECO:0000256" key="8">
    <source>
        <dbReference type="PROSITE-ProRule" id="PRU00124"/>
    </source>
</evidence>
<dbReference type="PROSITE" id="PS01209">
    <property type="entry name" value="LDLRA_1"/>
    <property type="match status" value="1"/>
</dbReference>
<accession>A0AAV6FXQ7</accession>
<dbReference type="GO" id="GO:0005886">
    <property type="term" value="C:plasma membrane"/>
    <property type="evidence" value="ECO:0007669"/>
    <property type="project" value="TreeGrafter"/>
</dbReference>
<comment type="subcellular location">
    <subcellularLocation>
        <location evidence="1">Membrane</location>
    </subcellularLocation>
</comment>
<feature type="disulfide bond" evidence="8">
    <location>
        <begin position="342"/>
        <end position="357"/>
    </location>
</feature>
<evidence type="ECO:0000259" key="13">
    <source>
        <dbReference type="PROSITE" id="PS50986"/>
    </source>
</evidence>
<organism evidence="14 15">
    <name type="scientific">Alosa alosa</name>
    <name type="common">allis shad</name>
    <dbReference type="NCBI Taxonomy" id="278164"/>
    <lineage>
        <taxon>Eukaryota</taxon>
        <taxon>Metazoa</taxon>
        <taxon>Chordata</taxon>
        <taxon>Craniata</taxon>
        <taxon>Vertebrata</taxon>
        <taxon>Euteleostomi</taxon>
        <taxon>Actinopterygii</taxon>
        <taxon>Neopterygii</taxon>
        <taxon>Teleostei</taxon>
        <taxon>Clupei</taxon>
        <taxon>Clupeiformes</taxon>
        <taxon>Clupeoidei</taxon>
        <taxon>Clupeidae</taxon>
        <taxon>Alosa</taxon>
    </lineage>
</organism>
<dbReference type="Gene3D" id="4.10.410.10">
    <property type="entry name" value="Pancreatic trypsin inhibitor Kunitz domain"/>
    <property type="match status" value="2"/>
</dbReference>
<dbReference type="PRINTS" id="PR00759">
    <property type="entry name" value="BASICPTASE"/>
</dbReference>
<dbReference type="PROSITE" id="PS50986">
    <property type="entry name" value="MANSC"/>
    <property type="match status" value="1"/>
</dbReference>
<dbReference type="EMBL" id="JADWDJ010000019">
    <property type="protein sequence ID" value="KAG5266181.1"/>
    <property type="molecule type" value="Genomic_DNA"/>
</dbReference>
<dbReference type="PANTHER" id="PTHR46750">
    <property type="entry name" value="KUNITZ-TYPE PROTEASE INHIBITOR 1"/>
    <property type="match status" value="1"/>
</dbReference>
<feature type="domain" description="BPTI/Kunitz inhibitor" evidence="12">
    <location>
        <begin position="379"/>
        <end position="429"/>
    </location>
</feature>
<keyword evidence="4 9" id="KW-1133">Transmembrane helix</keyword>
<dbReference type="Pfam" id="PF00057">
    <property type="entry name" value="Ldl_recept_a"/>
    <property type="match status" value="1"/>
</dbReference>
<dbReference type="SMART" id="SM00089">
    <property type="entry name" value="PKD"/>
    <property type="match status" value="1"/>
</dbReference>
<dbReference type="InterPro" id="IPR002172">
    <property type="entry name" value="LDrepeatLR_classA_rpt"/>
</dbReference>
<dbReference type="InterPro" id="IPR036055">
    <property type="entry name" value="LDL_receptor-like_sf"/>
</dbReference>
<dbReference type="PROSITE" id="PS50279">
    <property type="entry name" value="BPTI_KUNITZ_2"/>
    <property type="match status" value="2"/>
</dbReference>